<gene>
    <name evidence="11" type="ORF">US50_C0030G0013</name>
</gene>
<dbReference type="InterPro" id="IPR052038">
    <property type="entry name" value="Type-VII_TA_antitoxin"/>
</dbReference>
<dbReference type="GO" id="GO:0016779">
    <property type="term" value="F:nucleotidyltransferase activity"/>
    <property type="evidence" value="ECO:0007669"/>
    <property type="project" value="UniProtKB-KW"/>
</dbReference>
<dbReference type="InterPro" id="IPR002934">
    <property type="entry name" value="Polymerase_NTP_transf_dom"/>
</dbReference>
<proteinExistence type="inferred from homology"/>
<evidence type="ECO:0000256" key="3">
    <source>
        <dbReference type="ARBA" id="ARBA00022679"/>
    </source>
</evidence>
<evidence type="ECO:0000256" key="1">
    <source>
        <dbReference type="ARBA" id="ARBA00001946"/>
    </source>
</evidence>
<comment type="caution">
    <text evidence="11">The sequence shown here is derived from an EMBL/GenBank/DDBJ whole genome shotgun (WGS) entry which is preliminary data.</text>
</comment>
<reference evidence="11 12" key="1">
    <citation type="journal article" date="2015" name="Nature">
        <title>rRNA introns, odd ribosomes, and small enigmatic genomes across a large radiation of phyla.</title>
        <authorList>
            <person name="Brown C.T."/>
            <person name="Hug L.A."/>
            <person name="Thomas B.C."/>
            <person name="Sharon I."/>
            <person name="Castelle C.J."/>
            <person name="Singh A."/>
            <person name="Wilkins M.J."/>
            <person name="Williams K.H."/>
            <person name="Banfield J.F."/>
        </authorList>
    </citation>
    <scope>NUCLEOTIDE SEQUENCE [LARGE SCALE GENOMIC DNA]</scope>
</reference>
<dbReference type="AlphaFoldDB" id="A0A0G0K2T0"/>
<keyword evidence="4" id="KW-0548">Nucleotidyltransferase</keyword>
<dbReference type="PANTHER" id="PTHR33571">
    <property type="entry name" value="SSL8005 PROTEIN"/>
    <property type="match status" value="1"/>
</dbReference>
<keyword evidence="3" id="KW-0808">Transferase</keyword>
<name>A0A0G0K2T0_9BACT</name>
<dbReference type="CDD" id="cd05403">
    <property type="entry name" value="NT_KNTase_like"/>
    <property type="match status" value="1"/>
</dbReference>
<keyword evidence="6" id="KW-0547">Nucleotide-binding</keyword>
<evidence type="ECO:0000256" key="5">
    <source>
        <dbReference type="ARBA" id="ARBA00022723"/>
    </source>
</evidence>
<keyword evidence="7" id="KW-0067">ATP-binding</keyword>
<dbReference type="PANTHER" id="PTHR33571:SF14">
    <property type="entry name" value="PROTEIN ADENYLYLTRANSFERASE MJ0435-RELATED"/>
    <property type="match status" value="1"/>
</dbReference>
<evidence type="ECO:0000259" key="10">
    <source>
        <dbReference type="Pfam" id="PF01909"/>
    </source>
</evidence>
<evidence type="ECO:0000256" key="8">
    <source>
        <dbReference type="ARBA" id="ARBA00022842"/>
    </source>
</evidence>
<comment type="cofactor">
    <cofactor evidence="1">
        <name>Mg(2+)</name>
        <dbReference type="ChEBI" id="CHEBI:18420"/>
    </cofactor>
</comment>
<dbReference type="Gene3D" id="3.30.460.10">
    <property type="entry name" value="Beta Polymerase, domain 2"/>
    <property type="match status" value="1"/>
</dbReference>
<keyword evidence="5" id="KW-0479">Metal-binding</keyword>
<evidence type="ECO:0000313" key="12">
    <source>
        <dbReference type="Proteomes" id="UP000033876"/>
    </source>
</evidence>
<dbReference type="SUPFAM" id="SSF81301">
    <property type="entry name" value="Nucleotidyltransferase"/>
    <property type="match status" value="1"/>
</dbReference>
<evidence type="ECO:0000256" key="4">
    <source>
        <dbReference type="ARBA" id="ARBA00022695"/>
    </source>
</evidence>
<dbReference type="GO" id="GO:0005524">
    <property type="term" value="F:ATP binding"/>
    <property type="evidence" value="ECO:0007669"/>
    <property type="project" value="UniProtKB-KW"/>
</dbReference>
<organism evidence="11 12">
    <name type="scientific">Candidatus Nomurabacteria bacterium GW2011_GWB1_37_5</name>
    <dbReference type="NCBI Taxonomy" id="1618742"/>
    <lineage>
        <taxon>Bacteria</taxon>
        <taxon>Candidatus Nomuraibacteriota</taxon>
    </lineage>
</organism>
<evidence type="ECO:0000313" key="11">
    <source>
        <dbReference type="EMBL" id="KKQ34956.1"/>
    </source>
</evidence>
<dbReference type="GO" id="GO:0046872">
    <property type="term" value="F:metal ion binding"/>
    <property type="evidence" value="ECO:0007669"/>
    <property type="project" value="UniProtKB-KW"/>
</dbReference>
<sequence length="101" mass="11474">MPEDKLKKIKEAISPILEEYGVFYAGIFGSFARGEENSESDVDLLVKIRPNKKFSLLDSVDLEYKLTDKIGRKVDLATEGALSKYIKPQVFKDLITIYEGR</sequence>
<protein>
    <submittedName>
        <fullName evidence="11">Polymerase, beta domain protein region protein</fullName>
    </submittedName>
</protein>
<evidence type="ECO:0000256" key="7">
    <source>
        <dbReference type="ARBA" id="ARBA00022840"/>
    </source>
</evidence>
<keyword evidence="2" id="KW-1277">Toxin-antitoxin system</keyword>
<dbReference type="InterPro" id="IPR043519">
    <property type="entry name" value="NT_sf"/>
</dbReference>
<feature type="domain" description="Polymerase nucleotidyl transferase" evidence="10">
    <location>
        <begin position="17"/>
        <end position="94"/>
    </location>
</feature>
<keyword evidence="8" id="KW-0460">Magnesium</keyword>
<evidence type="ECO:0000256" key="6">
    <source>
        <dbReference type="ARBA" id="ARBA00022741"/>
    </source>
</evidence>
<accession>A0A0G0K2T0</accession>
<evidence type="ECO:0000256" key="9">
    <source>
        <dbReference type="ARBA" id="ARBA00038276"/>
    </source>
</evidence>
<evidence type="ECO:0000256" key="2">
    <source>
        <dbReference type="ARBA" id="ARBA00022649"/>
    </source>
</evidence>
<dbReference type="Proteomes" id="UP000033876">
    <property type="component" value="Unassembled WGS sequence"/>
</dbReference>
<comment type="similarity">
    <text evidence="9">Belongs to the MntA antitoxin family.</text>
</comment>
<dbReference type="EMBL" id="LBTF01000030">
    <property type="protein sequence ID" value="KKQ34956.1"/>
    <property type="molecule type" value="Genomic_DNA"/>
</dbReference>
<dbReference type="Pfam" id="PF01909">
    <property type="entry name" value="NTP_transf_2"/>
    <property type="match status" value="1"/>
</dbReference>